<dbReference type="AlphaFoldDB" id="A0AAV8SWZ7"/>
<evidence type="ECO:0000256" key="4">
    <source>
        <dbReference type="ARBA" id="ARBA00022729"/>
    </source>
</evidence>
<keyword evidence="4 8" id="KW-0732">Signal</keyword>
<comment type="similarity">
    <text evidence="2">Belongs to the oxygen-dependent FAD-linked oxidoreductase family.</text>
</comment>
<dbReference type="InterPro" id="IPR016167">
    <property type="entry name" value="FAD-bd_PCMH_sub1"/>
</dbReference>
<dbReference type="SUPFAM" id="SSF56176">
    <property type="entry name" value="FAD-binding/transporter-associated domain-like"/>
    <property type="match status" value="1"/>
</dbReference>
<feature type="chain" id="PRO_5043866145" description="FAD-binding PCMH-type domain-containing protein" evidence="8">
    <location>
        <begin position="25"/>
        <end position="535"/>
    </location>
</feature>
<evidence type="ECO:0000256" key="5">
    <source>
        <dbReference type="ARBA" id="ARBA00022827"/>
    </source>
</evidence>
<dbReference type="PANTHER" id="PTHR32448">
    <property type="entry name" value="OS08G0158400 PROTEIN"/>
    <property type="match status" value="1"/>
</dbReference>
<sequence length="535" mass="59759">MASLSYSPFLFLLFLFSLPCIIDSARLHHYPAHTNFLQCLSQNSEHSSSISNLIYTPQNSSYSSVLHFTLQDLRFNTSSTPKPLVIVTPTSVSHIQSVISCCRKHGLQLRIRSGGHDYEGLSYVSAVPFVVLDMINMRDIKVDVANNNAWVQAGASLGELYYKITQISRNLAFPAGVCPSVGIGGHISGGGYGPLLRKYGIAADQVIDAQLIDVNGRLMDRASMGEDVFWAIRGGGGNTFGVVIAWKVSLVSVPSTVTLFTVPRTLEQNAIKIVHRWQYVANKLPDELYILSVMGKTNASEVGSDSVKATFFGLFLGGINQLLPLMQERFPELGLVKEDCSEMGWAESILNIAGFPANTSLDNLLTRTLLKARTKSKSDYVKEAIPEDALERLWKRFYEVDDLGFMYMVPYGGRMSQVPESSVPFAHRAGYLYKIGYFATWNEDTNRASQRHINWIRKLYSRMTPYVSKNPRGAYINYRDLDIGVNNVLGQTSYAKASIWGKKYYGDNFDRLVRVKTAIDPTNFFRNEQSIPPLL</sequence>
<dbReference type="FunFam" id="3.30.43.10:FF:000004">
    <property type="entry name" value="Berberine bridge enzyme-like 15"/>
    <property type="match status" value="1"/>
</dbReference>
<evidence type="ECO:0000256" key="6">
    <source>
        <dbReference type="ARBA" id="ARBA00023157"/>
    </source>
</evidence>
<dbReference type="InterPro" id="IPR012951">
    <property type="entry name" value="BBE"/>
</dbReference>
<dbReference type="PROSITE" id="PS51387">
    <property type="entry name" value="FAD_PCMH"/>
    <property type="match status" value="1"/>
</dbReference>
<dbReference type="Proteomes" id="UP001159364">
    <property type="component" value="Linkage Group LG07"/>
</dbReference>
<evidence type="ECO:0000256" key="3">
    <source>
        <dbReference type="ARBA" id="ARBA00022630"/>
    </source>
</evidence>
<dbReference type="InterPro" id="IPR036318">
    <property type="entry name" value="FAD-bd_PCMH-like_sf"/>
</dbReference>
<comment type="caution">
    <text evidence="10">The sequence shown here is derived from an EMBL/GenBank/DDBJ whole genome shotgun (WGS) entry which is preliminary data.</text>
</comment>
<keyword evidence="11" id="KW-1185">Reference proteome</keyword>
<dbReference type="GO" id="GO:0016491">
    <property type="term" value="F:oxidoreductase activity"/>
    <property type="evidence" value="ECO:0007669"/>
    <property type="project" value="InterPro"/>
</dbReference>
<reference evidence="10 11" key="1">
    <citation type="submission" date="2021-09" db="EMBL/GenBank/DDBJ databases">
        <title>Genomic insights and catalytic innovation underlie evolution of tropane alkaloids biosynthesis.</title>
        <authorList>
            <person name="Wang Y.-J."/>
            <person name="Tian T."/>
            <person name="Huang J.-P."/>
            <person name="Huang S.-X."/>
        </authorList>
    </citation>
    <scope>NUCLEOTIDE SEQUENCE [LARGE SCALE GENOMIC DNA]</scope>
    <source>
        <strain evidence="10">KIB-2018</strain>
        <tissue evidence="10">Leaf</tissue>
    </source>
</reference>
<dbReference type="Gene3D" id="3.40.462.20">
    <property type="match status" value="1"/>
</dbReference>
<evidence type="ECO:0000313" key="11">
    <source>
        <dbReference type="Proteomes" id="UP001159364"/>
    </source>
</evidence>
<proteinExistence type="inferred from homology"/>
<evidence type="ECO:0000256" key="1">
    <source>
        <dbReference type="ARBA" id="ARBA00001974"/>
    </source>
</evidence>
<accession>A0AAV8SWZ7</accession>
<feature type="signal peptide" evidence="8">
    <location>
        <begin position="1"/>
        <end position="24"/>
    </location>
</feature>
<keyword evidence="7" id="KW-0325">Glycoprotein</keyword>
<dbReference type="InterPro" id="IPR016169">
    <property type="entry name" value="FAD-bd_PCMH_sub2"/>
</dbReference>
<evidence type="ECO:0000313" key="10">
    <source>
        <dbReference type="EMBL" id="KAJ8758644.1"/>
    </source>
</evidence>
<dbReference type="InterPro" id="IPR006094">
    <property type="entry name" value="Oxid_FAD_bind_N"/>
</dbReference>
<dbReference type="GO" id="GO:1901696">
    <property type="term" value="P:cannabinoid biosynthetic process"/>
    <property type="evidence" value="ECO:0007669"/>
    <property type="project" value="UniProtKB-ARBA"/>
</dbReference>
<dbReference type="Pfam" id="PF08031">
    <property type="entry name" value="BBE"/>
    <property type="match status" value="1"/>
</dbReference>
<evidence type="ECO:0000259" key="9">
    <source>
        <dbReference type="PROSITE" id="PS51387"/>
    </source>
</evidence>
<dbReference type="Pfam" id="PF01565">
    <property type="entry name" value="FAD_binding_4"/>
    <property type="match status" value="1"/>
</dbReference>
<keyword evidence="3" id="KW-0285">Flavoprotein</keyword>
<organism evidence="10 11">
    <name type="scientific">Erythroxylum novogranatense</name>
    <dbReference type="NCBI Taxonomy" id="1862640"/>
    <lineage>
        <taxon>Eukaryota</taxon>
        <taxon>Viridiplantae</taxon>
        <taxon>Streptophyta</taxon>
        <taxon>Embryophyta</taxon>
        <taxon>Tracheophyta</taxon>
        <taxon>Spermatophyta</taxon>
        <taxon>Magnoliopsida</taxon>
        <taxon>eudicotyledons</taxon>
        <taxon>Gunneridae</taxon>
        <taxon>Pentapetalae</taxon>
        <taxon>rosids</taxon>
        <taxon>fabids</taxon>
        <taxon>Malpighiales</taxon>
        <taxon>Erythroxylaceae</taxon>
        <taxon>Erythroxylum</taxon>
    </lineage>
</organism>
<keyword evidence="5" id="KW-0274">FAD</keyword>
<dbReference type="InterPro" id="IPR016166">
    <property type="entry name" value="FAD-bd_PCMH"/>
</dbReference>
<evidence type="ECO:0000256" key="2">
    <source>
        <dbReference type="ARBA" id="ARBA00005466"/>
    </source>
</evidence>
<gene>
    <name evidence="10" type="ORF">K2173_000365</name>
</gene>
<dbReference type="Gene3D" id="3.30.43.10">
    <property type="entry name" value="Uridine Diphospho-n-acetylenolpyruvylglucosamine Reductase, domain 2"/>
    <property type="match status" value="1"/>
</dbReference>
<keyword evidence="6" id="KW-1015">Disulfide bond</keyword>
<dbReference type="GO" id="GO:0071949">
    <property type="term" value="F:FAD binding"/>
    <property type="evidence" value="ECO:0007669"/>
    <property type="project" value="InterPro"/>
</dbReference>
<name>A0AAV8SWZ7_9ROSI</name>
<protein>
    <recommendedName>
        <fullName evidence="9">FAD-binding PCMH-type domain-containing protein</fullName>
    </recommendedName>
</protein>
<evidence type="ECO:0000256" key="7">
    <source>
        <dbReference type="ARBA" id="ARBA00023180"/>
    </source>
</evidence>
<evidence type="ECO:0000256" key="8">
    <source>
        <dbReference type="SAM" id="SignalP"/>
    </source>
</evidence>
<dbReference type="EMBL" id="JAIWQS010000007">
    <property type="protein sequence ID" value="KAJ8758644.1"/>
    <property type="molecule type" value="Genomic_DNA"/>
</dbReference>
<comment type="cofactor">
    <cofactor evidence="1">
        <name>FAD</name>
        <dbReference type="ChEBI" id="CHEBI:57692"/>
    </cofactor>
</comment>
<feature type="domain" description="FAD-binding PCMH-type" evidence="9">
    <location>
        <begin position="79"/>
        <end position="253"/>
    </location>
</feature>
<dbReference type="Gene3D" id="3.30.465.10">
    <property type="match status" value="1"/>
</dbReference>